<reference evidence="1" key="1">
    <citation type="submission" date="2023-10" db="EMBL/GenBank/DDBJ databases">
        <authorList>
            <person name="Domelevo Entfellner J.-B."/>
        </authorList>
    </citation>
    <scope>NUCLEOTIDE SEQUENCE</scope>
</reference>
<protein>
    <submittedName>
        <fullName evidence="1">Uncharacterized protein</fullName>
    </submittedName>
</protein>
<keyword evidence="2" id="KW-1185">Reference proteome</keyword>
<gene>
    <name evidence="1" type="ORF">AYBTSS11_LOCUS21039</name>
</gene>
<sequence>MNPTSLPSSEVFFFSMNSLIFTFNSRGIRVRKARLVAHDTKAVKILKTVIVSMNSKEWGPELIPVSKCVAPQSAMKKMNRKMTHLNRKFERQRK</sequence>
<dbReference type="EMBL" id="OY731404">
    <property type="protein sequence ID" value="CAJ1967171.1"/>
    <property type="molecule type" value="Genomic_DNA"/>
</dbReference>
<dbReference type="Gramene" id="rna-AYBTSS11_LOCUS21039">
    <property type="protein sequence ID" value="CAJ1967171.1"/>
    <property type="gene ID" value="gene-AYBTSS11_LOCUS21039"/>
</dbReference>
<dbReference type="Proteomes" id="UP001189624">
    <property type="component" value="Chromosome 7"/>
</dbReference>
<organism evidence="1 2">
    <name type="scientific">Sphenostylis stenocarpa</name>
    <dbReference type="NCBI Taxonomy" id="92480"/>
    <lineage>
        <taxon>Eukaryota</taxon>
        <taxon>Viridiplantae</taxon>
        <taxon>Streptophyta</taxon>
        <taxon>Embryophyta</taxon>
        <taxon>Tracheophyta</taxon>
        <taxon>Spermatophyta</taxon>
        <taxon>Magnoliopsida</taxon>
        <taxon>eudicotyledons</taxon>
        <taxon>Gunneridae</taxon>
        <taxon>Pentapetalae</taxon>
        <taxon>rosids</taxon>
        <taxon>fabids</taxon>
        <taxon>Fabales</taxon>
        <taxon>Fabaceae</taxon>
        <taxon>Papilionoideae</taxon>
        <taxon>50 kb inversion clade</taxon>
        <taxon>NPAAA clade</taxon>
        <taxon>indigoferoid/millettioid clade</taxon>
        <taxon>Phaseoleae</taxon>
        <taxon>Sphenostylis</taxon>
    </lineage>
</organism>
<evidence type="ECO:0000313" key="2">
    <source>
        <dbReference type="Proteomes" id="UP001189624"/>
    </source>
</evidence>
<evidence type="ECO:0000313" key="1">
    <source>
        <dbReference type="EMBL" id="CAJ1967171.1"/>
    </source>
</evidence>
<accession>A0AA86T872</accession>
<proteinExistence type="predicted"/>
<dbReference type="AlphaFoldDB" id="A0AA86T872"/>
<name>A0AA86T872_9FABA</name>